<evidence type="ECO:0000256" key="4">
    <source>
        <dbReference type="ARBA" id="ARBA00022807"/>
    </source>
</evidence>
<dbReference type="PANTHER" id="PTHR47053">
    <property type="entry name" value="MUREIN DD-ENDOPEPTIDASE MEPH-RELATED"/>
    <property type="match status" value="1"/>
</dbReference>
<dbReference type="AlphaFoldDB" id="A0A1T5I5A5"/>
<evidence type="ECO:0000313" key="6">
    <source>
        <dbReference type="EMBL" id="MEC6900288.1"/>
    </source>
</evidence>
<evidence type="ECO:0000256" key="2">
    <source>
        <dbReference type="ARBA" id="ARBA00022670"/>
    </source>
</evidence>
<dbReference type="RefSeq" id="WP_235865983.1">
    <property type="nucleotide sequence ID" value="NZ_CP175534.1"/>
</dbReference>
<dbReference type="EMBL" id="FUZI01000015">
    <property type="protein sequence ID" value="SKC34298.1"/>
    <property type="molecule type" value="Genomic_DNA"/>
</dbReference>
<dbReference type="InterPro" id="IPR038765">
    <property type="entry name" value="Papain-like_cys_pep_sf"/>
</dbReference>
<dbReference type="SUPFAM" id="SSF54001">
    <property type="entry name" value="Cysteine proteinases"/>
    <property type="match status" value="1"/>
</dbReference>
<evidence type="ECO:0000259" key="5">
    <source>
        <dbReference type="PROSITE" id="PS51935"/>
    </source>
</evidence>
<dbReference type="EMBL" id="JAYXUD010000019">
    <property type="protein sequence ID" value="MEC6900288.1"/>
    <property type="molecule type" value="Genomic_DNA"/>
</dbReference>
<keyword evidence="9" id="KW-1185">Reference proteome</keyword>
<dbReference type="InterPro" id="IPR051202">
    <property type="entry name" value="Peptidase_C40"/>
</dbReference>
<dbReference type="PROSITE" id="PS51935">
    <property type="entry name" value="NLPC_P60"/>
    <property type="match status" value="1"/>
</dbReference>
<reference evidence="7 8" key="1">
    <citation type="submission" date="2017-02" db="EMBL/GenBank/DDBJ databases">
        <authorList>
            <person name="Peterson S.W."/>
        </authorList>
    </citation>
    <scope>NUCLEOTIDE SEQUENCE [LARGE SCALE GENOMIC DNA]</scope>
    <source>
        <strain evidence="7">Type strain: NCCB 100098</strain>
        <strain evidence="8">type strain: NCCB 100098</strain>
    </source>
</reference>
<keyword evidence="4" id="KW-0788">Thiol protease</keyword>
<keyword evidence="2" id="KW-0645">Protease</keyword>
<evidence type="ECO:0000313" key="7">
    <source>
        <dbReference type="EMBL" id="SKC34298.1"/>
    </source>
</evidence>
<dbReference type="PROSITE" id="PS51257">
    <property type="entry name" value="PROKAR_LIPOPROTEIN"/>
    <property type="match status" value="1"/>
</dbReference>
<protein>
    <submittedName>
        <fullName evidence="6">C40 family peptidase</fullName>
    </submittedName>
    <submittedName>
        <fullName evidence="7">D-gamma-glutamyl-meso-diaminopimelic acid endopeptidase CwlS</fullName>
        <ecNumber evidence="7">3.4.19.11</ecNumber>
    </submittedName>
</protein>
<name>A0A1T5I5A5_9GAMM</name>
<dbReference type="EC" id="3.4.19.11" evidence="7"/>
<dbReference type="Pfam" id="PF00877">
    <property type="entry name" value="NLPC_P60"/>
    <property type="match status" value="1"/>
</dbReference>
<sequence length="183" mass="20629">MNKYFKIMLPLSLLLTLSCESNVRASPHIIKEISVLPNKNTNQVKPITTIEQQKMINFAKKYIGTRYVWGGTTPKGFDCSGFIQYVYKHSHISIPRTTAAYTQLFNKSIPLKNAQIGDLIVFTGTNLKIRKPGHAGIITEVKPGLIKFIHSSSSKKHFGVTETSYYHSGYPKRFLAVIQMPKP</sequence>
<evidence type="ECO:0000256" key="1">
    <source>
        <dbReference type="ARBA" id="ARBA00007074"/>
    </source>
</evidence>
<reference evidence="6 9" key="2">
    <citation type="submission" date="2024-01" db="EMBL/GenBank/DDBJ databases">
        <title>Active colonisers of the gastrointestinal tract of Atlantic salmon farmed in a warm water region.</title>
        <authorList>
            <person name="Bowman J.P."/>
        </authorList>
    </citation>
    <scope>NUCLEOTIDE SEQUENCE [LARGE SCALE GENOMIC DNA]</scope>
    <source>
        <strain evidence="6 9">S4MW1</strain>
    </source>
</reference>
<proteinExistence type="inferred from homology"/>
<evidence type="ECO:0000313" key="8">
    <source>
        <dbReference type="Proteomes" id="UP000189966"/>
    </source>
</evidence>
<accession>A0A1T5I5A5</accession>
<dbReference type="Gene3D" id="3.90.1720.10">
    <property type="entry name" value="endopeptidase domain like (from Nostoc punctiforme)"/>
    <property type="match status" value="1"/>
</dbReference>
<dbReference type="InterPro" id="IPR000064">
    <property type="entry name" value="NLP_P60_dom"/>
</dbReference>
<keyword evidence="3 7" id="KW-0378">Hydrolase</keyword>
<feature type="domain" description="NlpC/P60" evidence="5">
    <location>
        <begin position="49"/>
        <end position="182"/>
    </location>
</feature>
<dbReference type="PANTHER" id="PTHR47053:SF1">
    <property type="entry name" value="MUREIN DD-ENDOPEPTIDASE MEPH-RELATED"/>
    <property type="match status" value="1"/>
</dbReference>
<dbReference type="Proteomes" id="UP001339429">
    <property type="component" value="Unassembled WGS sequence"/>
</dbReference>
<comment type="similarity">
    <text evidence="1">Belongs to the peptidase C40 family.</text>
</comment>
<dbReference type="Proteomes" id="UP000189966">
    <property type="component" value="Unassembled WGS sequence"/>
</dbReference>
<organism evidence="7 8">
    <name type="scientific">Photobacterium piscicola</name>
    <dbReference type="NCBI Taxonomy" id="1378299"/>
    <lineage>
        <taxon>Bacteria</taxon>
        <taxon>Pseudomonadati</taxon>
        <taxon>Pseudomonadota</taxon>
        <taxon>Gammaproteobacteria</taxon>
        <taxon>Vibrionales</taxon>
        <taxon>Vibrionaceae</taxon>
        <taxon>Photobacterium</taxon>
    </lineage>
</organism>
<evidence type="ECO:0000313" key="9">
    <source>
        <dbReference type="Proteomes" id="UP001339429"/>
    </source>
</evidence>
<gene>
    <name evidence="7" type="primary">cwlS</name>
    <name evidence="7" type="ORF">CZ809_03910</name>
    <name evidence="6" type="ORF">VXS00_16695</name>
</gene>
<dbReference type="GO" id="GO:0006508">
    <property type="term" value="P:proteolysis"/>
    <property type="evidence" value="ECO:0007669"/>
    <property type="project" value="UniProtKB-KW"/>
</dbReference>
<dbReference type="GO" id="GO:0008234">
    <property type="term" value="F:cysteine-type peptidase activity"/>
    <property type="evidence" value="ECO:0007669"/>
    <property type="project" value="UniProtKB-KW"/>
</dbReference>
<evidence type="ECO:0000256" key="3">
    <source>
        <dbReference type="ARBA" id="ARBA00022801"/>
    </source>
</evidence>